<gene>
    <name evidence="2" type="ORF">P0Y56_13160</name>
</gene>
<keyword evidence="1" id="KW-0812">Transmembrane</keyword>
<keyword evidence="1" id="KW-1133">Transmembrane helix</keyword>
<dbReference type="EMBL" id="CP119316">
    <property type="protein sequence ID" value="WEK45969.1"/>
    <property type="molecule type" value="Genomic_DNA"/>
</dbReference>
<dbReference type="Proteomes" id="UP001218362">
    <property type="component" value="Chromosome"/>
</dbReference>
<evidence type="ECO:0000313" key="2">
    <source>
        <dbReference type="EMBL" id="WEK45969.1"/>
    </source>
</evidence>
<protein>
    <submittedName>
        <fullName evidence="2">DUF3649 domain-containing protein</fullName>
    </submittedName>
</protein>
<accession>A0AAJ6BM26</accession>
<feature type="transmembrane region" description="Helical" evidence="1">
    <location>
        <begin position="69"/>
        <end position="87"/>
    </location>
</feature>
<dbReference type="AlphaFoldDB" id="A0AAJ6BM26"/>
<reference evidence="2" key="1">
    <citation type="submission" date="2023-03" db="EMBL/GenBank/DDBJ databases">
        <title>Andean soil-derived lignocellulolytic bacterial consortium as a source of novel taxa and putative plastic-active enzymes.</title>
        <authorList>
            <person name="Diaz-Garcia L."/>
            <person name="Chuvochina M."/>
            <person name="Feuerriegel G."/>
            <person name="Bunk B."/>
            <person name="Sproer C."/>
            <person name="Streit W.R."/>
            <person name="Rodriguez L.M."/>
            <person name="Overmann J."/>
            <person name="Jimenez D.J."/>
        </authorList>
    </citation>
    <scope>NUCLEOTIDE SEQUENCE</scope>
    <source>
        <strain evidence="2">MAG 26</strain>
    </source>
</reference>
<keyword evidence="1" id="KW-0472">Membrane</keyword>
<proteinExistence type="predicted"/>
<feature type="transmembrane region" description="Helical" evidence="1">
    <location>
        <begin position="42"/>
        <end position="62"/>
    </location>
</feature>
<evidence type="ECO:0000256" key="1">
    <source>
        <dbReference type="SAM" id="Phobius"/>
    </source>
</evidence>
<dbReference type="Pfam" id="PF12365">
    <property type="entry name" value="DUF3649"/>
    <property type="match status" value="1"/>
</dbReference>
<organism evidence="2 3">
    <name type="scientific">Candidatus Andeanibacterium colombiense</name>
    <dbReference type="NCBI Taxonomy" id="3121345"/>
    <lineage>
        <taxon>Bacteria</taxon>
        <taxon>Pseudomonadati</taxon>
        <taxon>Pseudomonadota</taxon>
        <taxon>Alphaproteobacteria</taxon>
        <taxon>Sphingomonadales</taxon>
        <taxon>Sphingomonadaceae</taxon>
        <taxon>Candidatus Andeanibacterium</taxon>
    </lineage>
</organism>
<sequence>MSRKSVAARVAAAVLGGYVLAAAAVIFLTAALVPLLGKVDAVWLGTMPGALVYAAGIMLAFATRTAWRAWVWLLGIALVLGALRLVLG</sequence>
<name>A0AAJ6BM26_9SPHN</name>
<dbReference type="InterPro" id="IPR022109">
    <property type="entry name" value="DUF3649"/>
</dbReference>
<dbReference type="KEGG" id="acob:P0Y56_13160"/>
<feature type="transmembrane region" description="Helical" evidence="1">
    <location>
        <begin position="12"/>
        <end position="36"/>
    </location>
</feature>
<evidence type="ECO:0000313" key="3">
    <source>
        <dbReference type="Proteomes" id="UP001218362"/>
    </source>
</evidence>